<accession>A0A3M7RXE4</accession>
<protein>
    <submittedName>
        <fullName evidence="1">Uncharacterized protein</fullName>
    </submittedName>
</protein>
<organism evidence="1 2">
    <name type="scientific">Brachionus plicatilis</name>
    <name type="common">Marine rotifer</name>
    <name type="synonym">Brachionus muelleri</name>
    <dbReference type="NCBI Taxonomy" id="10195"/>
    <lineage>
        <taxon>Eukaryota</taxon>
        <taxon>Metazoa</taxon>
        <taxon>Spiralia</taxon>
        <taxon>Gnathifera</taxon>
        <taxon>Rotifera</taxon>
        <taxon>Eurotatoria</taxon>
        <taxon>Monogononta</taxon>
        <taxon>Pseudotrocha</taxon>
        <taxon>Ploima</taxon>
        <taxon>Brachionidae</taxon>
        <taxon>Brachionus</taxon>
    </lineage>
</organism>
<dbReference type="EMBL" id="REGN01002432">
    <property type="protein sequence ID" value="RNA28120.1"/>
    <property type="molecule type" value="Genomic_DNA"/>
</dbReference>
<dbReference type="AlphaFoldDB" id="A0A3M7RXE4"/>
<name>A0A3M7RXE4_BRAPC</name>
<proteinExistence type="predicted"/>
<gene>
    <name evidence="1" type="ORF">BpHYR1_003219</name>
</gene>
<dbReference type="InterPro" id="IPR027417">
    <property type="entry name" value="P-loop_NTPase"/>
</dbReference>
<comment type="caution">
    <text evidence="1">The sequence shown here is derived from an EMBL/GenBank/DDBJ whole genome shotgun (WGS) entry which is preliminary data.</text>
</comment>
<dbReference type="Proteomes" id="UP000276133">
    <property type="component" value="Unassembled WGS sequence"/>
</dbReference>
<dbReference type="SUPFAM" id="SSF52540">
    <property type="entry name" value="P-loop containing nucleoside triphosphate hydrolases"/>
    <property type="match status" value="1"/>
</dbReference>
<keyword evidence="2" id="KW-1185">Reference proteome</keyword>
<evidence type="ECO:0000313" key="2">
    <source>
        <dbReference type="Proteomes" id="UP000276133"/>
    </source>
</evidence>
<evidence type="ECO:0000313" key="1">
    <source>
        <dbReference type="EMBL" id="RNA28120.1"/>
    </source>
</evidence>
<feature type="non-terminal residue" evidence="1">
    <location>
        <position position="1"/>
    </location>
</feature>
<dbReference type="OrthoDB" id="432234at2759"/>
<reference evidence="1 2" key="1">
    <citation type="journal article" date="2018" name="Sci. Rep.">
        <title>Genomic signatures of local adaptation to the degree of environmental predictability in rotifers.</title>
        <authorList>
            <person name="Franch-Gras L."/>
            <person name="Hahn C."/>
            <person name="Garcia-Roger E.M."/>
            <person name="Carmona M.J."/>
            <person name="Serra M."/>
            <person name="Gomez A."/>
        </authorList>
    </citation>
    <scope>NUCLEOTIDE SEQUENCE [LARGE SCALE GENOMIC DNA]</scope>
    <source>
        <strain evidence="1">HYR1</strain>
    </source>
</reference>
<sequence>ERHGHELSEECMNYEDSVYLASLHVQRKEIIKHINKKKASETILIYSRDIDQYRNEIGDNSSMIINNRRGVLDHILEIYPGCPIMVVKNGGLNSDLVNGLIGKYVCHSEYVLLLRMDDGSIMTVPKFKQRILFKNTGTVFYRIQFPVVNATAQTIHKVQGLSIIRSPLRDLN</sequence>